<keyword evidence="2" id="KW-1185">Reference proteome</keyword>
<dbReference type="InterPro" id="IPR007485">
    <property type="entry name" value="LPS_assembly_LptE"/>
</dbReference>
<reference evidence="1 2" key="1">
    <citation type="submission" date="2020-07" db="EMBL/GenBank/DDBJ databases">
        <title>Moheibacter lacus sp. nov., a member of the family Flavobacteriaceae isolated from freshwater lake sediment.</title>
        <authorList>
            <person name="Liu Y."/>
        </authorList>
    </citation>
    <scope>NUCLEOTIDE SEQUENCE [LARGE SCALE GENOMIC DNA]</scope>
    <source>
        <strain evidence="1 2">BDHS18</strain>
    </source>
</reference>
<dbReference type="GO" id="GO:0043165">
    <property type="term" value="P:Gram-negative-bacterium-type cell outer membrane assembly"/>
    <property type="evidence" value="ECO:0007669"/>
    <property type="project" value="InterPro"/>
</dbReference>
<dbReference type="EMBL" id="JACDZE010000001">
    <property type="protein sequence ID" value="MBA5629447.1"/>
    <property type="molecule type" value="Genomic_DNA"/>
</dbReference>
<dbReference type="GO" id="GO:0019867">
    <property type="term" value="C:outer membrane"/>
    <property type="evidence" value="ECO:0007669"/>
    <property type="project" value="InterPro"/>
</dbReference>
<organism evidence="1 2">
    <name type="scientific">Moheibacter lacus</name>
    <dbReference type="NCBI Taxonomy" id="2745851"/>
    <lineage>
        <taxon>Bacteria</taxon>
        <taxon>Pseudomonadati</taxon>
        <taxon>Bacteroidota</taxon>
        <taxon>Flavobacteriia</taxon>
        <taxon>Flavobacteriales</taxon>
        <taxon>Weeksellaceae</taxon>
        <taxon>Moheibacter</taxon>
    </lineage>
</organism>
<sequence>MRTLKILLLILGILVLNSCYTLSGSSIKPEWQTINISTFPNYAPQYQNPNLSQEFTNQLQDIFNNRTKLALTTDETADLLIDGEITGYQQSSVAIQSNEVAGQNRLTMTVRVRYQNNQDETKSFDRSFSAYEDFASNLTLQQAEGALLDSILEQLTTQIFNAIAMDW</sequence>
<dbReference type="Gene3D" id="3.30.160.150">
    <property type="entry name" value="Lipoprotein like domain"/>
    <property type="match status" value="1"/>
</dbReference>
<proteinExistence type="predicted"/>
<accession>A0A838ZPM2</accession>
<dbReference type="Proteomes" id="UP000552241">
    <property type="component" value="Unassembled WGS sequence"/>
</dbReference>
<dbReference type="AlphaFoldDB" id="A0A838ZPM2"/>
<name>A0A838ZPM2_9FLAO</name>
<comment type="caution">
    <text evidence="1">The sequence shown here is derived from an EMBL/GenBank/DDBJ whole genome shotgun (WGS) entry which is preliminary data.</text>
</comment>
<gene>
    <name evidence="1" type="ORF">HU137_06630</name>
</gene>
<dbReference type="Pfam" id="PF04390">
    <property type="entry name" value="LptE"/>
    <property type="match status" value="1"/>
</dbReference>
<protein>
    <submittedName>
        <fullName evidence="1">LptE family protein</fullName>
    </submittedName>
</protein>
<evidence type="ECO:0000313" key="1">
    <source>
        <dbReference type="EMBL" id="MBA5629447.1"/>
    </source>
</evidence>
<evidence type="ECO:0000313" key="2">
    <source>
        <dbReference type="Proteomes" id="UP000552241"/>
    </source>
</evidence>